<dbReference type="RefSeq" id="WP_013897608.1">
    <property type="nucleotide sequence ID" value="NC_015676.1"/>
</dbReference>
<dbReference type="Proteomes" id="UP000006622">
    <property type="component" value="Chromosome"/>
</dbReference>
<dbReference type="SUPFAM" id="SSF46785">
    <property type="entry name" value="Winged helix' DNA-binding domain"/>
    <property type="match status" value="1"/>
</dbReference>
<reference evidence="2 3" key="1">
    <citation type="submission" date="2010-07" db="EMBL/GenBank/DDBJ databases">
        <title>The complete genome of Methanosalsum zhilinae DSM 4017.</title>
        <authorList>
            <consortium name="US DOE Joint Genome Institute (JGI-PGF)"/>
            <person name="Lucas S."/>
            <person name="Copeland A."/>
            <person name="Lapidus A."/>
            <person name="Glavina del Rio T."/>
            <person name="Dalin E."/>
            <person name="Tice H."/>
            <person name="Bruce D."/>
            <person name="Goodwin L."/>
            <person name="Pitluck S."/>
            <person name="Kyrpides N."/>
            <person name="Mavromatis K."/>
            <person name="Ovchinnikova G."/>
            <person name="Daligault H."/>
            <person name="Detter J.C."/>
            <person name="Han C."/>
            <person name="Tapia R."/>
            <person name="Larimer F."/>
            <person name="Land M."/>
            <person name="Hauser L."/>
            <person name="Markowitz V."/>
            <person name="Cheng J.-F."/>
            <person name="Hugenholtz P."/>
            <person name="Woyke T."/>
            <person name="Wu D."/>
            <person name="Spring S."/>
            <person name="Schueler E."/>
            <person name="Brambilla E."/>
            <person name="Klenk H.-P."/>
            <person name="Eisen J.A."/>
        </authorList>
    </citation>
    <scope>NUCLEOTIDE SEQUENCE [LARGE SCALE GENOMIC DNA]</scope>
    <source>
        <strain evidence="3">DSM 4017 / NBRC 107636 / OCM 62 / WeN5</strain>
    </source>
</reference>
<sequence length="98" mass="11157">MAIKRRSRIDITAEILDTAMNGANKTQIVYNANLNFITANKYLDMLMKKNLIKKKGDLYFTTEKGKTFQELANVLKSEDNNRDIEGRSLKARKEGGNT</sequence>
<protein>
    <recommendedName>
        <fullName evidence="1">ArnR1-like winged helix-turn-helix domain-containing protein</fullName>
    </recommendedName>
</protein>
<accession>F7XNX9</accession>
<dbReference type="InterPro" id="IPR036390">
    <property type="entry name" value="WH_DNA-bd_sf"/>
</dbReference>
<gene>
    <name evidence="2" type="ordered locus">Mzhil_0293</name>
</gene>
<dbReference type="AlphaFoldDB" id="F7XNX9"/>
<evidence type="ECO:0000313" key="3">
    <source>
        <dbReference type="Proteomes" id="UP000006622"/>
    </source>
</evidence>
<dbReference type="Pfam" id="PF14947">
    <property type="entry name" value="HTH_45"/>
    <property type="match status" value="1"/>
</dbReference>
<dbReference type="HOGENOM" id="CLU_159725_3_0_2"/>
<dbReference type="EMBL" id="CP002101">
    <property type="protein sequence ID" value="AEH60169.1"/>
    <property type="molecule type" value="Genomic_DNA"/>
</dbReference>
<keyword evidence="3" id="KW-1185">Reference proteome</keyword>
<proteinExistence type="predicted"/>
<dbReference type="GeneID" id="10821897"/>
<dbReference type="STRING" id="679901.Mzhil_0293"/>
<dbReference type="KEGG" id="mzh:Mzhil_0293"/>
<evidence type="ECO:0000313" key="2">
    <source>
        <dbReference type="EMBL" id="AEH60169.1"/>
    </source>
</evidence>
<feature type="domain" description="ArnR1-like winged helix-turn-helix" evidence="1">
    <location>
        <begin position="5"/>
        <end position="73"/>
    </location>
</feature>
<evidence type="ECO:0000259" key="1">
    <source>
        <dbReference type="Pfam" id="PF14947"/>
    </source>
</evidence>
<dbReference type="Gene3D" id="1.10.10.10">
    <property type="entry name" value="Winged helix-like DNA-binding domain superfamily/Winged helix DNA-binding domain"/>
    <property type="match status" value="1"/>
</dbReference>
<organism evidence="2 3">
    <name type="scientific">Methanosalsum zhilinae (strain DSM 4017 / NBRC 107636 / OCM 62 / WeN5)</name>
    <name type="common">Methanohalophilus zhilinae</name>
    <dbReference type="NCBI Taxonomy" id="679901"/>
    <lineage>
        <taxon>Archaea</taxon>
        <taxon>Methanobacteriati</taxon>
        <taxon>Methanobacteriota</taxon>
        <taxon>Stenosarchaea group</taxon>
        <taxon>Methanomicrobia</taxon>
        <taxon>Methanosarcinales</taxon>
        <taxon>Methanosarcinaceae</taxon>
        <taxon>Methanosalsum</taxon>
    </lineage>
</organism>
<name>F7XNX9_METZD</name>
<dbReference type="InterPro" id="IPR036388">
    <property type="entry name" value="WH-like_DNA-bd_sf"/>
</dbReference>
<dbReference type="InterPro" id="IPR038723">
    <property type="entry name" value="ArnR1-like_HTH"/>
</dbReference>